<feature type="compositionally biased region" description="Polar residues" evidence="1">
    <location>
        <begin position="201"/>
        <end position="217"/>
    </location>
</feature>
<organism evidence="2 3">
    <name type="scientific">Rhizopus stolonifer</name>
    <name type="common">Rhizopus nigricans</name>
    <dbReference type="NCBI Taxonomy" id="4846"/>
    <lineage>
        <taxon>Eukaryota</taxon>
        <taxon>Fungi</taxon>
        <taxon>Fungi incertae sedis</taxon>
        <taxon>Mucoromycota</taxon>
        <taxon>Mucoromycotina</taxon>
        <taxon>Mucoromycetes</taxon>
        <taxon>Mucorales</taxon>
        <taxon>Mucorineae</taxon>
        <taxon>Rhizopodaceae</taxon>
        <taxon>Rhizopus</taxon>
    </lineage>
</organism>
<feature type="compositionally biased region" description="Polar residues" evidence="1">
    <location>
        <begin position="1"/>
        <end position="16"/>
    </location>
</feature>
<dbReference type="Proteomes" id="UP000253551">
    <property type="component" value="Unassembled WGS sequence"/>
</dbReference>
<evidence type="ECO:0000256" key="1">
    <source>
        <dbReference type="SAM" id="MobiDB-lite"/>
    </source>
</evidence>
<dbReference type="AlphaFoldDB" id="A0A367IUM9"/>
<feature type="compositionally biased region" description="Polar residues" evidence="1">
    <location>
        <begin position="47"/>
        <end position="64"/>
    </location>
</feature>
<dbReference type="SUPFAM" id="SSF101967">
    <property type="entry name" value="Adhesin YadA, collagen-binding domain"/>
    <property type="match status" value="1"/>
</dbReference>
<sequence>MYNNTSFNNHDLNAYNNEPPFDNRLSSKRGSTYGRGRLSNIHVDPTGLNNTNNSQAMDQNNQMDYSDVGDQSYHHSSTANHGLGQDSSFDNLSATSRPKDAYGRQQDQSFGKGNQSFGNDNQSFGNDNQAFGNDNQALGNDNQAFGSNNQSFGSNNQSFGDNNQALGNNNNNHHKMATGAGVAGAGALGAAAAGRHGLGDHNSSFGSNDRSLGNQDYENTDRSMAAGPGATSQGYDSTFDNNNSSYGNQDYGSTDRGMAAGPGATSQGYDSTFDNNNSSYGNQDYGSTDRGMATSATGQGQDSFNHNTSNVRNTEIPSPEKADSYGDKTAHNMVSGAGALGVAGAGVAGAHHGLSNQKSTHSNLSGNDNSSYYPENLGERTASGYSSHLDTDRHSQQMDKSERALDEQPHRHDHSSGALGTGRQSSTRISRHDHSSGALGTAGAVGAGAASNHHGNNNNNSIDSQPTHTSAVDPSQQNTRDSSDLRQKEPAATGAHATGQTGAATGATSGGVVPGLGAGALGTGAVESVVKNDQGINENTGREMEEEEQKAAADHKPSATEKIKGNLEKVAGKLTGNQTKVAKGDDIAHGRSL</sequence>
<reference evidence="2 3" key="1">
    <citation type="journal article" date="2018" name="G3 (Bethesda)">
        <title>Phylogenetic and Phylogenomic Definition of Rhizopus Species.</title>
        <authorList>
            <person name="Gryganskyi A.P."/>
            <person name="Golan J."/>
            <person name="Dolatabadi S."/>
            <person name="Mondo S."/>
            <person name="Robb S."/>
            <person name="Idnurm A."/>
            <person name="Muszewska A."/>
            <person name="Steczkiewicz K."/>
            <person name="Masonjones S."/>
            <person name="Liao H.L."/>
            <person name="Gajdeczka M.T."/>
            <person name="Anike F."/>
            <person name="Vuek A."/>
            <person name="Anishchenko I.M."/>
            <person name="Voigt K."/>
            <person name="de Hoog G.S."/>
            <person name="Smith M.E."/>
            <person name="Heitman J."/>
            <person name="Vilgalys R."/>
            <person name="Stajich J.E."/>
        </authorList>
    </citation>
    <scope>NUCLEOTIDE SEQUENCE [LARGE SCALE GENOMIC DNA]</scope>
    <source>
        <strain evidence="2 3">LSU 92-RS-03</strain>
    </source>
</reference>
<feature type="region of interest" description="Disordered" evidence="1">
    <location>
        <begin position="199"/>
        <end position="330"/>
    </location>
</feature>
<feature type="compositionally biased region" description="Basic and acidic residues" evidence="1">
    <location>
        <begin position="549"/>
        <end position="562"/>
    </location>
</feature>
<proteinExistence type="predicted"/>
<feature type="compositionally biased region" description="Low complexity" evidence="1">
    <location>
        <begin position="436"/>
        <end position="461"/>
    </location>
</feature>
<feature type="compositionally biased region" description="Polar residues" evidence="1">
    <location>
        <begin position="105"/>
        <end position="144"/>
    </location>
</feature>
<gene>
    <name evidence="2" type="ORF">CU098_003184</name>
</gene>
<name>A0A367IUM9_RHIST</name>
<feature type="compositionally biased region" description="Polar residues" evidence="1">
    <location>
        <begin position="355"/>
        <end position="373"/>
    </location>
</feature>
<feature type="compositionally biased region" description="Polar residues" evidence="1">
    <location>
        <begin position="294"/>
        <end position="316"/>
    </location>
</feature>
<feature type="compositionally biased region" description="Basic and acidic residues" evidence="1">
    <location>
        <begin position="389"/>
        <end position="410"/>
    </location>
</feature>
<comment type="caution">
    <text evidence="2">The sequence shown here is derived from an EMBL/GenBank/DDBJ whole genome shotgun (WGS) entry which is preliminary data.</text>
</comment>
<feature type="compositionally biased region" description="Polar residues" evidence="1">
    <location>
        <begin position="74"/>
        <end position="96"/>
    </location>
</feature>
<feature type="compositionally biased region" description="Polar residues" evidence="1">
    <location>
        <begin position="264"/>
        <end position="286"/>
    </location>
</feature>
<dbReference type="OrthoDB" id="3170343at2759"/>
<accession>A0A367IUM9</accession>
<dbReference type="EMBL" id="PJQM01005564">
    <property type="protein sequence ID" value="RCH81336.1"/>
    <property type="molecule type" value="Genomic_DNA"/>
</dbReference>
<dbReference type="Gene3D" id="2.150.10.10">
    <property type="entry name" value="Serralysin-like metalloprotease, C-terminal"/>
    <property type="match status" value="1"/>
</dbReference>
<dbReference type="STRING" id="4846.A0A367IUM9"/>
<feature type="region of interest" description="Disordered" evidence="1">
    <location>
        <begin position="352"/>
        <end position="562"/>
    </location>
</feature>
<feature type="compositionally biased region" description="Low complexity" evidence="1">
    <location>
        <begin position="491"/>
        <end position="507"/>
    </location>
</feature>
<evidence type="ECO:0000313" key="2">
    <source>
        <dbReference type="EMBL" id="RCH81336.1"/>
    </source>
</evidence>
<evidence type="ECO:0000313" key="3">
    <source>
        <dbReference type="Proteomes" id="UP000253551"/>
    </source>
</evidence>
<feature type="compositionally biased region" description="Gly residues" evidence="1">
    <location>
        <begin position="508"/>
        <end position="522"/>
    </location>
</feature>
<keyword evidence="3" id="KW-1185">Reference proteome</keyword>
<feature type="compositionally biased region" description="Basic and acidic residues" evidence="1">
    <location>
        <begin position="318"/>
        <end position="330"/>
    </location>
</feature>
<dbReference type="InterPro" id="IPR011049">
    <property type="entry name" value="Serralysin-like_metalloprot_C"/>
</dbReference>
<feature type="compositionally biased region" description="Polar residues" evidence="1">
    <location>
        <begin position="462"/>
        <end position="480"/>
    </location>
</feature>
<feature type="region of interest" description="Disordered" evidence="1">
    <location>
        <begin position="1"/>
        <end position="178"/>
    </location>
</feature>
<feature type="compositionally biased region" description="Low complexity" evidence="1">
    <location>
        <begin position="145"/>
        <end position="171"/>
    </location>
</feature>
<feature type="compositionally biased region" description="Polar residues" evidence="1">
    <location>
        <begin position="230"/>
        <end position="252"/>
    </location>
</feature>
<protein>
    <submittedName>
        <fullName evidence="2">Uncharacterized protein</fullName>
    </submittedName>
</protein>